<feature type="signal peptide" evidence="4">
    <location>
        <begin position="1"/>
        <end position="20"/>
    </location>
</feature>
<feature type="compositionally biased region" description="Polar residues" evidence="2">
    <location>
        <begin position="401"/>
        <end position="413"/>
    </location>
</feature>
<proteinExistence type="predicted"/>
<feature type="transmembrane region" description="Helical" evidence="3">
    <location>
        <begin position="58"/>
        <end position="82"/>
    </location>
</feature>
<keyword evidence="3" id="KW-0472">Membrane</keyword>
<keyword evidence="6" id="KW-1185">Reference proteome</keyword>
<evidence type="ECO:0000313" key="6">
    <source>
        <dbReference type="Proteomes" id="UP000799757"/>
    </source>
</evidence>
<feature type="compositionally biased region" description="Low complexity" evidence="2">
    <location>
        <begin position="491"/>
        <end position="505"/>
    </location>
</feature>
<dbReference type="AlphaFoldDB" id="A0A6A6XA48"/>
<protein>
    <submittedName>
        <fullName evidence="5">Uncharacterized protein</fullName>
    </submittedName>
</protein>
<dbReference type="EMBL" id="MU001933">
    <property type="protein sequence ID" value="KAF2793299.1"/>
    <property type="molecule type" value="Genomic_DNA"/>
</dbReference>
<feature type="coiled-coil region" evidence="1">
    <location>
        <begin position="128"/>
        <end position="252"/>
    </location>
</feature>
<feature type="chain" id="PRO_5025582080" evidence="4">
    <location>
        <begin position="21"/>
        <end position="517"/>
    </location>
</feature>
<organism evidence="5 6">
    <name type="scientific">Melanomma pulvis-pyrius CBS 109.77</name>
    <dbReference type="NCBI Taxonomy" id="1314802"/>
    <lineage>
        <taxon>Eukaryota</taxon>
        <taxon>Fungi</taxon>
        <taxon>Dikarya</taxon>
        <taxon>Ascomycota</taxon>
        <taxon>Pezizomycotina</taxon>
        <taxon>Dothideomycetes</taxon>
        <taxon>Pleosporomycetidae</taxon>
        <taxon>Pleosporales</taxon>
        <taxon>Melanommataceae</taxon>
        <taxon>Melanomma</taxon>
    </lineage>
</organism>
<evidence type="ECO:0000256" key="2">
    <source>
        <dbReference type="SAM" id="MobiDB-lite"/>
    </source>
</evidence>
<evidence type="ECO:0000256" key="1">
    <source>
        <dbReference type="SAM" id="Coils"/>
    </source>
</evidence>
<gene>
    <name evidence="5" type="ORF">K505DRAFT_337910</name>
</gene>
<dbReference type="Proteomes" id="UP000799757">
    <property type="component" value="Unassembled WGS sequence"/>
</dbReference>
<feature type="region of interest" description="Disordered" evidence="2">
    <location>
        <begin position="491"/>
        <end position="517"/>
    </location>
</feature>
<sequence length="517" mass="56795">MLRLLFSLLLAALMSAFARAWGYDIDEEMYDTFASASAAAEAAAASGSSSFNIFTPLVWLWGCLPTFFITGSVFLFLAGFVWSPRGSHVAEAVLAIPLLFVQILRDLIPLLIDTRRVERAQRAAAVVKDREVRRRRTAERNCEALAKEVERLRGKLAEAEVPSLGDEEPKNPNVEFAELQAAIATLERRLRFAQADHGTLADAATIRECHGRIAELEAAAAAQQTAFERQKRRLNEERLEQLGRLRKEATERTAAHKAEITARDKKLAVFDSIKEVLHQLVEMPEGYRLGVSLAMILALRGQDLVELDIEEQKLRLLFDCVQKGVAPTASQLGFRRHNWNGRVIFFDQQAQYYEQHQKMIAQENWLLGLQQREIQLVDYIFQQDAKLRELQQATGVERTPHSNLFSGAASTPQTPTPAGKSLLERMTPKTAAELEAEKAPAPAPATTLFAPSKMPGTFGTGASTTAVFAEGKKPGTFGTGASTTAVFAQGKKPGTFGTGSSSTSKGGVGKGYRSSPY</sequence>
<evidence type="ECO:0000256" key="3">
    <source>
        <dbReference type="SAM" id="Phobius"/>
    </source>
</evidence>
<reference evidence="5" key="1">
    <citation type="journal article" date="2020" name="Stud. Mycol.">
        <title>101 Dothideomycetes genomes: a test case for predicting lifestyles and emergence of pathogens.</title>
        <authorList>
            <person name="Haridas S."/>
            <person name="Albert R."/>
            <person name="Binder M."/>
            <person name="Bloem J."/>
            <person name="Labutti K."/>
            <person name="Salamov A."/>
            <person name="Andreopoulos B."/>
            <person name="Baker S."/>
            <person name="Barry K."/>
            <person name="Bills G."/>
            <person name="Bluhm B."/>
            <person name="Cannon C."/>
            <person name="Castanera R."/>
            <person name="Culley D."/>
            <person name="Daum C."/>
            <person name="Ezra D."/>
            <person name="Gonzalez J."/>
            <person name="Henrissat B."/>
            <person name="Kuo A."/>
            <person name="Liang C."/>
            <person name="Lipzen A."/>
            <person name="Lutzoni F."/>
            <person name="Magnuson J."/>
            <person name="Mondo S."/>
            <person name="Nolan M."/>
            <person name="Ohm R."/>
            <person name="Pangilinan J."/>
            <person name="Park H.-J."/>
            <person name="Ramirez L."/>
            <person name="Alfaro M."/>
            <person name="Sun H."/>
            <person name="Tritt A."/>
            <person name="Yoshinaga Y."/>
            <person name="Zwiers L.-H."/>
            <person name="Turgeon B."/>
            <person name="Goodwin S."/>
            <person name="Spatafora J."/>
            <person name="Crous P."/>
            <person name="Grigoriev I."/>
        </authorList>
    </citation>
    <scope>NUCLEOTIDE SEQUENCE</scope>
    <source>
        <strain evidence="5">CBS 109.77</strain>
    </source>
</reference>
<name>A0A6A6XA48_9PLEO</name>
<feature type="transmembrane region" description="Helical" evidence="3">
    <location>
        <begin position="89"/>
        <end position="112"/>
    </location>
</feature>
<keyword evidence="4" id="KW-0732">Signal</keyword>
<keyword evidence="1" id="KW-0175">Coiled coil</keyword>
<keyword evidence="3" id="KW-1133">Transmembrane helix</keyword>
<evidence type="ECO:0000256" key="4">
    <source>
        <dbReference type="SAM" id="SignalP"/>
    </source>
</evidence>
<feature type="region of interest" description="Disordered" evidence="2">
    <location>
        <begin position="400"/>
        <end position="421"/>
    </location>
</feature>
<keyword evidence="3" id="KW-0812">Transmembrane</keyword>
<evidence type="ECO:0000313" key="5">
    <source>
        <dbReference type="EMBL" id="KAF2793299.1"/>
    </source>
</evidence>
<accession>A0A6A6XA48</accession>